<dbReference type="Gramene" id="Bo9g081880.1">
    <property type="protein sequence ID" value="Bo9g081880.1"/>
    <property type="gene ID" value="Bo9g081880"/>
</dbReference>
<dbReference type="HOGENOM" id="CLU_1391974_0_0_1"/>
<dbReference type="AlphaFoldDB" id="A0A0D3E8H9"/>
<feature type="region of interest" description="Disordered" evidence="1">
    <location>
        <begin position="112"/>
        <end position="140"/>
    </location>
</feature>
<evidence type="ECO:0000256" key="1">
    <source>
        <dbReference type="SAM" id="MobiDB-lite"/>
    </source>
</evidence>
<feature type="compositionally biased region" description="Basic residues" evidence="1">
    <location>
        <begin position="128"/>
        <end position="138"/>
    </location>
</feature>
<evidence type="ECO:0000313" key="2">
    <source>
        <dbReference type="EnsemblPlants" id="Bo9g081880.1"/>
    </source>
</evidence>
<evidence type="ECO:0000313" key="3">
    <source>
        <dbReference type="Proteomes" id="UP000032141"/>
    </source>
</evidence>
<reference evidence="2 3" key="1">
    <citation type="journal article" date="2014" name="Genome Biol.">
        <title>Transcriptome and methylome profiling reveals relics of genome dominance in the mesopolyploid Brassica oleracea.</title>
        <authorList>
            <person name="Parkin I.A."/>
            <person name="Koh C."/>
            <person name="Tang H."/>
            <person name="Robinson S.J."/>
            <person name="Kagale S."/>
            <person name="Clarke W.E."/>
            <person name="Town C.D."/>
            <person name="Nixon J."/>
            <person name="Krishnakumar V."/>
            <person name="Bidwell S.L."/>
            <person name="Denoeud F."/>
            <person name="Belcram H."/>
            <person name="Links M.G."/>
            <person name="Just J."/>
            <person name="Clarke C."/>
            <person name="Bender T."/>
            <person name="Huebert T."/>
            <person name="Mason A.S."/>
            <person name="Pires J.C."/>
            <person name="Barker G."/>
            <person name="Moore J."/>
            <person name="Walley P.G."/>
            <person name="Manoli S."/>
            <person name="Batley J."/>
            <person name="Edwards D."/>
            <person name="Nelson M.N."/>
            <person name="Wang X."/>
            <person name="Paterson A.H."/>
            <person name="King G."/>
            <person name="Bancroft I."/>
            <person name="Chalhoub B."/>
            <person name="Sharpe A.G."/>
        </authorList>
    </citation>
    <scope>NUCLEOTIDE SEQUENCE</scope>
    <source>
        <strain evidence="2 3">cv. TO1000</strain>
    </source>
</reference>
<accession>A0A0D3E8H9</accession>
<keyword evidence="3" id="KW-1185">Reference proteome</keyword>
<reference evidence="2" key="2">
    <citation type="submission" date="2015-03" db="UniProtKB">
        <authorList>
            <consortium name="EnsemblPlants"/>
        </authorList>
    </citation>
    <scope>IDENTIFICATION</scope>
</reference>
<dbReference type="Proteomes" id="UP000032141">
    <property type="component" value="Chromosome C9"/>
</dbReference>
<protein>
    <submittedName>
        <fullName evidence="2">Uncharacterized protein</fullName>
    </submittedName>
</protein>
<proteinExistence type="predicted"/>
<dbReference type="EnsemblPlants" id="Bo9g081880.1">
    <property type="protein sequence ID" value="Bo9g081880.1"/>
    <property type="gene ID" value="Bo9g081880"/>
</dbReference>
<organism evidence="2 3">
    <name type="scientific">Brassica oleracea var. oleracea</name>
    <dbReference type="NCBI Taxonomy" id="109376"/>
    <lineage>
        <taxon>Eukaryota</taxon>
        <taxon>Viridiplantae</taxon>
        <taxon>Streptophyta</taxon>
        <taxon>Embryophyta</taxon>
        <taxon>Tracheophyta</taxon>
        <taxon>Spermatophyta</taxon>
        <taxon>Magnoliopsida</taxon>
        <taxon>eudicotyledons</taxon>
        <taxon>Gunneridae</taxon>
        <taxon>Pentapetalae</taxon>
        <taxon>rosids</taxon>
        <taxon>malvids</taxon>
        <taxon>Brassicales</taxon>
        <taxon>Brassicaceae</taxon>
        <taxon>Brassiceae</taxon>
        <taxon>Brassica</taxon>
    </lineage>
</organism>
<name>A0A0D3E8H9_BRAOL</name>
<feature type="compositionally biased region" description="Low complexity" evidence="1">
    <location>
        <begin position="114"/>
        <end position="127"/>
    </location>
</feature>
<sequence length="196" mass="21319">MLFPIPGTIVRALRHFGLSISQLSVPALQQWLSMLISSYELGMDLNPGDSEGWCQRRMGSLSRRAPSTYSVGSGTSPVDPSVDSCRSFCQARSSPQQAVLLEFLHRRTDLKRGGAPSISSHLSASGHSRQRIRSRKGKGVASENVLGNLPLPEWNPSFSPGQGVEPARFPFLSTFLPTSLPVLLLISCWTKSRGGK</sequence>